<protein>
    <submittedName>
        <fullName evidence="2">XVIPCD domain-containing protein</fullName>
    </submittedName>
</protein>
<evidence type="ECO:0000313" key="2">
    <source>
        <dbReference type="EMBL" id="XIA21438.1"/>
    </source>
</evidence>
<sequence>MTSGKWFSGASVAARPRLDHPDHPDHALYQQARSGVHRLDAEMHRTPDQRSDNLAAALTVEARRNGLTRIDQVALSGIGERAFAMQHGAHAPMAHVQTADAVQTSIANSSAAWAQAAQQAVAVKAPLQEVQPPQQAEQAMGR</sequence>
<feature type="domain" description="X-Tfes XVIPCD" evidence="1">
    <location>
        <begin position="19"/>
        <end position="115"/>
    </location>
</feature>
<dbReference type="EMBL" id="CP170722">
    <property type="protein sequence ID" value="XIA21438.1"/>
    <property type="molecule type" value="Genomic_DNA"/>
</dbReference>
<reference evidence="2" key="1">
    <citation type="submission" date="2024-10" db="EMBL/GenBank/DDBJ databases">
        <authorList>
            <person name="Lesea H.P."/>
            <person name="Kuehl J.V."/>
            <person name="Chandonia J.-M."/>
        </authorList>
    </citation>
    <scope>NUCLEOTIDE SEQUENCE</scope>
    <source>
        <strain evidence="2">FW102-FHT14D06</strain>
    </source>
</reference>
<dbReference type="RefSeq" id="WP_395117675.1">
    <property type="nucleotide sequence ID" value="NZ_CP170722.1"/>
</dbReference>
<gene>
    <name evidence="2" type="ORF">ACFCQI_14055</name>
</gene>
<accession>A0AB74UXL7</accession>
<proteinExistence type="predicted"/>
<dbReference type="Pfam" id="PF20410">
    <property type="entry name" value="X-Tfes_XVIPCD"/>
    <property type="match status" value="1"/>
</dbReference>
<organism evidence="2">
    <name type="scientific">Rhodanobacter sp. FW102-FHT14D06</name>
    <dbReference type="NCBI Taxonomy" id="3351461"/>
    <lineage>
        <taxon>Bacteria</taxon>
        <taxon>Pseudomonadati</taxon>
        <taxon>Pseudomonadota</taxon>
        <taxon>Gammaproteobacteria</taxon>
        <taxon>Lysobacterales</taxon>
        <taxon>Rhodanobacteraceae</taxon>
        <taxon>Rhodanobacter</taxon>
    </lineage>
</organism>
<evidence type="ECO:0000259" key="1">
    <source>
        <dbReference type="Pfam" id="PF20410"/>
    </source>
</evidence>
<dbReference type="AlphaFoldDB" id="A0AB74UXL7"/>
<name>A0AB74UXL7_9GAMM</name>
<dbReference type="InterPro" id="IPR046519">
    <property type="entry name" value="X-Tfes_XVIPCD"/>
</dbReference>